<organism evidence="9 10">
    <name type="scientific">Tepidimonas charontis</name>
    <dbReference type="NCBI Taxonomy" id="2267262"/>
    <lineage>
        <taxon>Bacteria</taxon>
        <taxon>Pseudomonadati</taxon>
        <taxon>Pseudomonadota</taxon>
        <taxon>Betaproteobacteria</taxon>
        <taxon>Burkholderiales</taxon>
        <taxon>Tepidimonas</taxon>
    </lineage>
</organism>
<dbReference type="PANTHER" id="PTHR11839:SF18">
    <property type="entry name" value="NUDIX HYDROLASE DOMAIN-CONTAINING PROTEIN"/>
    <property type="match status" value="1"/>
</dbReference>
<dbReference type="Gene3D" id="3.90.79.10">
    <property type="entry name" value="Nucleoside Triphosphate Pyrophosphohydrolase"/>
    <property type="match status" value="1"/>
</dbReference>
<dbReference type="Pfam" id="PF00293">
    <property type="entry name" value="NUDIX"/>
    <property type="match status" value="1"/>
</dbReference>
<proteinExistence type="inferred from homology"/>
<dbReference type="InterPro" id="IPR020084">
    <property type="entry name" value="NUDIX_hydrolase_CS"/>
</dbReference>
<evidence type="ECO:0000256" key="5">
    <source>
        <dbReference type="ARBA" id="ARBA00022801"/>
    </source>
</evidence>
<evidence type="ECO:0000256" key="2">
    <source>
        <dbReference type="ARBA" id="ARBA00001946"/>
    </source>
</evidence>
<comment type="cofactor">
    <cofactor evidence="2">
        <name>Mg(2+)</name>
        <dbReference type="ChEBI" id="CHEBI:18420"/>
    </cofactor>
</comment>
<evidence type="ECO:0000313" key="10">
    <source>
        <dbReference type="Proteomes" id="UP000318294"/>
    </source>
</evidence>
<gene>
    <name evidence="9" type="primary">nudF</name>
    <name evidence="9" type="ORF">Tchar_01700</name>
</gene>
<evidence type="ECO:0000256" key="6">
    <source>
        <dbReference type="ARBA" id="ARBA00032162"/>
    </source>
</evidence>
<protein>
    <recommendedName>
        <fullName evidence="4">GDP-mannose pyrophosphatase</fullName>
    </recommendedName>
    <alternativeName>
        <fullName evidence="6">GDP-mannose hydrolase</fullName>
    </alternativeName>
    <alternativeName>
        <fullName evidence="7">GDPMK</fullName>
    </alternativeName>
</protein>
<feature type="domain" description="Nudix hydrolase" evidence="8">
    <location>
        <begin position="50"/>
        <end position="180"/>
    </location>
</feature>
<dbReference type="AlphaFoldDB" id="A0A554XCT0"/>
<evidence type="ECO:0000259" key="8">
    <source>
        <dbReference type="PROSITE" id="PS51462"/>
    </source>
</evidence>
<dbReference type="SUPFAM" id="SSF55811">
    <property type="entry name" value="Nudix"/>
    <property type="match status" value="1"/>
</dbReference>
<evidence type="ECO:0000313" key="9">
    <source>
        <dbReference type="EMBL" id="TSE33638.1"/>
    </source>
</evidence>
<evidence type="ECO:0000256" key="4">
    <source>
        <dbReference type="ARBA" id="ARBA00016377"/>
    </source>
</evidence>
<keyword evidence="5 9" id="KW-0378">Hydrolase</keyword>
<dbReference type="GO" id="GO:0019693">
    <property type="term" value="P:ribose phosphate metabolic process"/>
    <property type="evidence" value="ECO:0007669"/>
    <property type="project" value="TreeGrafter"/>
</dbReference>
<keyword evidence="10" id="KW-1185">Reference proteome</keyword>
<comment type="caution">
    <text evidence="9">The sequence shown here is derived from an EMBL/GenBank/DDBJ whole genome shotgun (WGS) entry which is preliminary data.</text>
</comment>
<dbReference type="InterPro" id="IPR000086">
    <property type="entry name" value="NUDIX_hydrolase_dom"/>
</dbReference>
<dbReference type="PROSITE" id="PS51462">
    <property type="entry name" value="NUDIX"/>
    <property type="match status" value="1"/>
</dbReference>
<dbReference type="EMBL" id="VJON01000026">
    <property type="protein sequence ID" value="TSE33638.1"/>
    <property type="molecule type" value="Genomic_DNA"/>
</dbReference>
<dbReference type="GO" id="GO:0005829">
    <property type="term" value="C:cytosol"/>
    <property type="evidence" value="ECO:0007669"/>
    <property type="project" value="TreeGrafter"/>
</dbReference>
<evidence type="ECO:0000256" key="1">
    <source>
        <dbReference type="ARBA" id="ARBA00000847"/>
    </source>
</evidence>
<dbReference type="RefSeq" id="WP_144328644.1">
    <property type="nucleotide sequence ID" value="NZ_VJON01000026.1"/>
</dbReference>
<comment type="similarity">
    <text evidence="3">Belongs to the Nudix hydrolase family. NudK subfamily.</text>
</comment>
<evidence type="ECO:0000256" key="3">
    <source>
        <dbReference type="ARBA" id="ARBA00007275"/>
    </source>
</evidence>
<accession>A0A554XCT0</accession>
<evidence type="ECO:0000256" key="7">
    <source>
        <dbReference type="ARBA" id="ARBA00032272"/>
    </source>
</evidence>
<dbReference type="PANTHER" id="PTHR11839">
    <property type="entry name" value="UDP/ADP-SUGAR PYROPHOSPHATASE"/>
    <property type="match status" value="1"/>
</dbReference>
<sequence>MSNATLLPERQPPHLTETACERTTVWRGHFLQLRRDRVRLPDGRQAWREYLHHPGAVMIIPLLDDGRVVVERQYRYPVAQAMIEFPAGKRDAGEAAIVCAERELREETGYTAREWARAGVLHPAIGYADESIEIWFARGLQAGPRALDDGEHLDVLCVEGQALLDAVRDGRVTDGKTLAGLLWWERVHSGRWSLDWWPARHWATGAGAREPRP</sequence>
<dbReference type="GO" id="GO:0006753">
    <property type="term" value="P:nucleoside phosphate metabolic process"/>
    <property type="evidence" value="ECO:0007669"/>
    <property type="project" value="TreeGrafter"/>
</dbReference>
<dbReference type="InterPro" id="IPR015797">
    <property type="entry name" value="NUDIX_hydrolase-like_dom_sf"/>
</dbReference>
<name>A0A554XCT0_9BURK</name>
<dbReference type="OrthoDB" id="9806150at2"/>
<dbReference type="Proteomes" id="UP000318294">
    <property type="component" value="Unassembled WGS sequence"/>
</dbReference>
<dbReference type="GO" id="GO:0016787">
    <property type="term" value="F:hydrolase activity"/>
    <property type="evidence" value="ECO:0007669"/>
    <property type="project" value="UniProtKB-KW"/>
</dbReference>
<comment type="catalytic activity">
    <reaction evidence="1">
        <text>GDP-alpha-D-mannose + H2O = alpha-D-mannose 1-phosphate + GMP + 2 H(+)</text>
        <dbReference type="Rhea" id="RHEA:27978"/>
        <dbReference type="ChEBI" id="CHEBI:15377"/>
        <dbReference type="ChEBI" id="CHEBI:15378"/>
        <dbReference type="ChEBI" id="CHEBI:57527"/>
        <dbReference type="ChEBI" id="CHEBI:58115"/>
        <dbReference type="ChEBI" id="CHEBI:58409"/>
    </reaction>
</comment>
<reference evidence="9 10" key="1">
    <citation type="submission" date="2019-07" db="EMBL/GenBank/DDBJ databases">
        <title>Tepidimonas charontis SPSP-6 draft genome.</title>
        <authorList>
            <person name="Da Costa M.S."/>
            <person name="Froufe H.J.C."/>
            <person name="Egas C."/>
            <person name="Albuquerque L."/>
        </authorList>
    </citation>
    <scope>NUCLEOTIDE SEQUENCE [LARGE SCALE GENOMIC DNA]</scope>
    <source>
        <strain evidence="9 10">SPSP-6</strain>
    </source>
</reference>
<dbReference type="PROSITE" id="PS00893">
    <property type="entry name" value="NUDIX_BOX"/>
    <property type="match status" value="1"/>
</dbReference>